<evidence type="ECO:0000313" key="3">
    <source>
        <dbReference type="EMBL" id="KAF4628278.1"/>
    </source>
</evidence>
<keyword evidence="1" id="KW-1133">Transmembrane helix</keyword>
<proteinExistence type="predicted"/>
<feature type="chain" id="PRO_5034600917" evidence="2">
    <location>
        <begin position="17"/>
        <end position="324"/>
    </location>
</feature>
<gene>
    <name evidence="3" type="ORF">G7Y89_g9877</name>
</gene>
<evidence type="ECO:0000313" key="4">
    <source>
        <dbReference type="Proteomes" id="UP000566819"/>
    </source>
</evidence>
<evidence type="ECO:0000256" key="2">
    <source>
        <dbReference type="SAM" id="SignalP"/>
    </source>
</evidence>
<evidence type="ECO:0000256" key="1">
    <source>
        <dbReference type="SAM" id="Phobius"/>
    </source>
</evidence>
<sequence length="324" mass="34406">MWTTLATSLLISQVSAGIVSNAGQIVRRVESMEESMKRYVDRIVEPIGRRQTPTVPTMNVTAWDAATELACTTALEALNGVASNPSGMAVCYNLPFLDNSTGVFEADLRLYTISAPTGSFANIATQNVNVGLVYNGATVQAVNSSTFGGNMKRTEAGRESLISWPRAGAMEKRQTAPVPTMAQSYAFVGQINANLLSANMGTADLQQVLVPAVTLSAVNATGQTINTTLSSSEATFVNGVFSAQVTPTKSQVIAPIQTLVVQNGTLFVVPGLNILIFPIGGIITGIWTILFIATIAYGTFGRMQFREQFRARSARAAKGSLARI</sequence>
<name>A0A8H4RG25_9HELO</name>
<organism evidence="3 4">
    <name type="scientific">Cudoniella acicularis</name>
    <dbReference type="NCBI Taxonomy" id="354080"/>
    <lineage>
        <taxon>Eukaryota</taxon>
        <taxon>Fungi</taxon>
        <taxon>Dikarya</taxon>
        <taxon>Ascomycota</taxon>
        <taxon>Pezizomycotina</taxon>
        <taxon>Leotiomycetes</taxon>
        <taxon>Helotiales</taxon>
        <taxon>Tricladiaceae</taxon>
        <taxon>Cudoniella</taxon>
    </lineage>
</organism>
<accession>A0A8H4RG25</accession>
<reference evidence="3 4" key="1">
    <citation type="submission" date="2020-03" db="EMBL/GenBank/DDBJ databases">
        <title>Draft Genome Sequence of Cudoniella acicularis.</title>
        <authorList>
            <person name="Buettner E."/>
            <person name="Kellner H."/>
        </authorList>
    </citation>
    <scope>NUCLEOTIDE SEQUENCE [LARGE SCALE GENOMIC DNA]</scope>
    <source>
        <strain evidence="3 4">DSM 108380</strain>
    </source>
</reference>
<dbReference type="EMBL" id="JAAMPI010000835">
    <property type="protein sequence ID" value="KAF4628278.1"/>
    <property type="molecule type" value="Genomic_DNA"/>
</dbReference>
<keyword evidence="1" id="KW-0472">Membrane</keyword>
<dbReference type="Proteomes" id="UP000566819">
    <property type="component" value="Unassembled WGS sequence"/>
</dbReference>
<comment type="caution">
    <text evidence="3">The sequence shown here is derived from an EMBL/GenBank/DDBJ whole genome shotgun (WGS) entry which is preliminary data.</text>
</comment>
<feature type="signal peptide" evidence="2">
    <location>
        <begin position="1"/>
        <end position="16"/>
    </location>
</feature>
<keyword evidence="1" id="KW-0812">Transmembrane</keyword>
<dbReference type="OrthoDB" id="2596908at2759"/>
<protein>
    <submittedName>
        <fullName evidence="3">Uncharacterized protein</fullName>
    </submittedName>
</protein>
<keyword evidence="2" id="KW-0732">Signal</keyword>
<dbReference type="AlphaFoldDB" id="A0A8H4RG25"/>
<keyword evidence="4" id="KW-1185">Reference proteome</keyword>
<feature type="transmembrane region" description="Helical" evidence="1">
    <location>
        <begin position="275"/>
        <end position="300"/>
    </location>
</feature>